<dbReference type="Proteomes" id="UP001432322">
    <property type="component" value="Unassembled WGS sequence"/>
</dbReference>
<gene>
    <name evidence="2" type="ORF">PFISCL1PPCAC_11564</name>
</gene>
<keyword evidence="3" id="KW-1185">Reference proteome</keyword>
<feature type="compositionally biased region" description="Basic and acidic residues" evidence="1">
    <location>
        <begin position="290"/>
        <end position="313"/>
    </location>
</feature>
<accession>A0AAV5VNK6</accession>
<evidence type="ECO:0000313" key="3">
    <source>
        <dbReference type="Proteomes" id="UP001432322"/>
    </source>
</evidence>
<organism evidence="2 3">
    <name type="scientific">Pristionchus fissidentatus</name>
    <dbReference type="NCBI Taxonomy" id="1538716"/>
    <lineage>
        <taxon>Eukaryota</taxon>
        <taxon>Metazoa</taxon>
        <taxon>Ecdysozoa</taxon>
        <taxon>Nematoda</taxon>
        <taxon>Chromadorea</taxon>
        <taxon>Rhabditida</taxon>
        <taxon>Rhabditina</taxon>
        <taxon>Diplogasteromorpha</taxon>
        <taxon>Diplogasteroidea</taxon>
        <taxon>Neodiplogasteridae</taxon>
        <taxon>Pristionchus</taxon>
    </lineage>
</organism>
<dbReference type="EMBL" id="BTSY01000003">
    <property type="protein sequence ID" value="GMT20267.1"/>
    <property type="molecule type" value="Genomic_DNA"/>
</dbReference>
<dbReference type="AlphaFoldDB" id="A0AAV5VNK6"/>
<feature type="compositionally biased region" description="Basic and acidic residues" evidence="1">
    <location>
        <begin position="168"/>
        <end position="181"/>
    </location>
</feature>
<evidence type="ECO:0000256" key="1">
    <source>
        <dbReference type="SAM" id="MobiDB-lite"/>
    </source>
</evidence>
<feature type="non-terminal residue" evidence="2">
    <location>
        <position position="1"/>
    </location>
</feature>
<feature type="region of interest" description="Disordered" evidence="1">
    <location>
        <begin position="128"/>
        <end position="197"/>
    </location>
</feature>
<reference evidence="2" key="1">
    <citation type="submission" date="2023-10" db="EMBL/GenBank/DDBJ databases">
        <title>Genome assembly of Pristionchus species.</title>
        <authorList>
            <person name="Yoshida K."/>
            <person name="Sommer R.J."/>
        </authorList>
    </citation>
    <scope>NUCLEOTIDE SEQUENCE</scope>
    <source>
        <strain evidence="2">RS5133</strain>
    </source>
</reference>
<proteinExistence type="predicted"/>
<evidence type="ECO:0000313" key="2">
    <source>
        <dbReference type="EMBL" id="GMT20267.1"/>
    </source>
</evidence>
<comment type="caution">
    <text evidence="2">The sequence shown here is derived from an EMBL/GenBank/DDBJ whole genome shotgun (WGS) entry which is preliminary data.</text>
</comment>
<sequence>IERTLASLANERNRSLQYDRQRNEPIRDLTYDLVDAVHLILGQMNEKRSQSTIDGYSNLVQDATRSMVDAAAPAGTPAGSDALSTPTTEENQLISGDYSHAMDGQDDPDQIDSFEDVYVNKLLFKHASASDGEEEETHNEAEPPIDNQVDEVEGEPEDNVDNEEDEKIVDASHIEEQSLNERKKRKRKSHGDGVAAVKTPSSELRCALCDEYGTRSVRKYVLDHLRDAHHTHPKEAGVFFRCSCGEVTQFYSHFYSKKCVDARATVVCDDENVGGGRREDERKKKRAKKEKKDAIAVESLDRPVEKDRRREKSGNQPTVLQ</sequence>
<name>A0AAV5VNK6_9BILA</name>
<protein>
    <submittedName>
        <fullName evidence="2">Uncharacterized protein</fullName>
    </submittedName>
</protein>
<feature type="region of interest" description="Disordered" evidence="1">
    <location>
        <begin position="272"/>
        <end position="321"/>
    </location>
</feature>
<feature type="compositionally biased region" description="Acidic residues" evidence="1">
    <location>
        <begin position="148"/>
        <end position="167"/>
    </location>
</feature>